<dbReference type="Pfam" id="PF05377">
    <property type="entry name" value="FlaC_arch"/>
    <property type="match status" value="1"/>
</dbReference>
<dbReference type="Pfam" id="PF04659">
    <property type="entry name" value="Arch_fla_DE"/>
    <property type="match status" value="1"/>
</dbReference>
<sequence length="386" mass="43614">MFEDISEKLKKFKMPEESLIKKIERIKKTPDAAISSTSPSASSDDAGSTSGSPSPNVSDISEQVKKAQEEMTQKIEEIVKSKTEQLSTSVEAIKEYDVKINKLEGAVSITKTSVGEFKDRLDKIDESLLELLSLYEVVSSTVNPFVGDKGMVPNEKLDQLEKRIDVISQKPSEIPANIKEEYDIKFKALEGSLEELTQLIDSTPLQHEDMIKNVAEQVMERIKPMIDQIKPMIEQQVQQTAAQTASLSTAPDNATGSVDSISQGIRYNDENVKLQYLDNKAETSIILLNWIEFLLEKVGRNNLSEVLEYYIDIGWISEDVCEKMIAYANGIDYYVERPTWKLLPDDHTKSLMFIEQLKGKKLDKSMLSKVERDVEKVIRTNEVYVS</sequence>
<dbReference type="InterPro" id="IPR006752">
    <property type="entry name" value="Arch_fla_DE"/>
</dbReference>
<dbReference type="PANTHER" id="PTHR40698:SF1">
    <property type="entry name" value="FLAGELLA-RELATED PROTEIN D-RELATED"/>
    <property type="match status" value="1"/>
</dbReference>
<dbReference type="GO" id="GO:0097588">
    <property type="term" value="P:archaeal or bacterial-type flagellum-dependent cell motility"/>
    <property type="evidence" value="ECO:0007669"/>
    <property type="project" value="InterPro"/>
</dbReference>
<evidence type="ECO:0000256" key="2">
    <source>
        <dbReference type="ARBA" id="ARBA00022440"/>
    </source>
</evidence>
<feature type="domain" description="Archaeal flagella protein FlaD/E" evidence="4">
    <location>
        <begin position="270"/>
        <end position="359"/>
    </location>
</feature>
<dbReference type="PANTHER" id="PTHR40698">
    <property type="entry name" value="FLAGELLA-RELATED PROTEIN E-RELATED-RELATED"/>
    <property type="match status" value="1"/>
</dbReference>
<evidence type="ECO:0000256" key="3">
    <source>
        <dbReference type="SAM" id="MobiDB-lite"/>
    </source>
</evidence>
<dbReference type="GO" id="GO:0097589">
    <property type="term" value="C:archaeal-type flagellum"/>
    <property type="evidence" value="ECO:0007669"/>
    <property type="project" value="UniProtKB-SubCell"/>
</dbReference>
<feature type="region of interest" description="Disordered" evidence="3">
    <location>
        <begin position="30"/>
        <end position="64"/>
    </location>
</feature>
<protein>
    <submittedName>
        <fullName evidence="5">Chromosome partition protein Smc</fullName>
    </submittedName>
</protein>
<gene>
    <name evidence="5" type="primary">smc_3</name>
    <name evidence="5" type="ORF">MPEBLZ_03828</name>
</gene>
<dbReference type="Proteomes" id="UP000050360">
    <property type="component" value="Unassembled WGS sequence"/>
</dbReference>
<keyword evidence="2" id="KW-0974">Archaeal flagellum</keyword>
<organism evidence="5 6">
    <name type="scientific">Candidatus Methanoperedens nitratireducens</name>
    <dbReference type="NCBI Taxonomy" id="1392998"/>
    <lineage>
        <taxon>Archaea</taxon>
        <taxon>Methanobacteriati</taxon>
        <taxon>Methanobacteriota</taxon>
        <taxon>Stenosarchaea group</taxon>
        <taxon>Methanomicrobia</taxon>
        <taxon>Methanosarcinales</taxon>
        <taxon>ANME-2 cluster</taxon>
        <taxon>Candidatus Methanoperedentaceae</taxon>
        <taxon>Candidatus Methanoperedens</taxon>
    </lineage>
</organism>
<evidence type="ECO:0000313" key="5">
    <source>
        <dbReference type="EMBL" id="KPQ41626.1"/>
    </source>
</evidence>
<comment type="subcellular location">
    <subcellularLocation>
        <location evidence="1">Archaeal flagellum</location>
    </subcellularLocation>
</comment>
<evidence type="ECO:0000259" key="4">
    <source>
        <dbReference type="Pfam" id="PF04659"/>
    </source>
</evidence>
<proteinExistence type="predicted"/>
<dbReference type="EMBL" id="LKCM01000330">
    <property type="protein sequence ID" value="KPQ41626.1"/>
    <property type="molecule type" value="Genomic_DNA"/>
</dbReference>
<dbReference type="InterPro" id="IPR009205">
    <property type="entry name" value="FlaC_arc"/>
</dbReference>
<evidence type="ECO:0000256" key="1">
    <source>
        <dbReference type="ARBA" id="ARBA00004618"/>
    </source>
</evidence>
<dbReference type="AlphaFoldDB" id="A0A0N8KQA9"/>
<name>A0A0N8KQA9_9EURY</name>
<dbReference type="InterPro" id="IPR052494">
    <property type="entry name" value="Flagella_assembly_related"/>
</dbReference>
<evidence type="ECO:0000313" key="6">
    <source>
        <dbReference type="Proteomes" id="UP000050360"/>
    </source>
</evidence>
<comment type="caution">
    <text evidence="5">The sequence shown here is derived from an EMBL/GenBank/DDBJ whole genome shotgun (WGS) entry which is preliminary data.</text>
</comment>
<accession>A0A0N8KQA9</accession>
<reference evidence="5 6" key="1">
    <citation type="submission" date="2015-09" db="EMBL/GenBank/DDBJ databases">
        <title>A metagenomics-based metabolic model of nitrate-dependent anaerobic oxidation of methane by Methanoperedens-like archaea.</title>
        <authorList>
            <person name="Arshad A."/>
            <person name="Speth D.R."/>
            <person name="De Graaf R.M."/>
            <person name="Op Den Camp H.J."/>
            <person name="Jetten M.S."/>
            <person name="Welte C.U."/>
        </authorList>
    </citation>
    <scope>NUCLEOTIDE SEQUENCE [LARGE SCALE GENOMIC DNA]</scope>
</reference>
<feature type="compositionally biased region" description="Low complexity" evidence="3">
    <location>
        <begin position="35"/>
        <end position="54"/>
    </location>
</feature>